<dbReference type="Gene3D" id="3.40.50.300">
    <property type="entry name" value="P-loop containing nucleotide triphosphate hydrolases"/>
    <property type="match status" value="1"/>
</dbReference>
<gene>
    <name evidence="2" type="ORF">CTOB1V02_LOCUS12186</name>
</gene>
<dbReference type="Pfam" id="PF02397">
    <property type="entry name" value="Bac_transf"/>
    <property type="match status" value="1"/>
</dbReference>
<dbReference type="InterPro" id="IPR027417">
    <property type="entry name" value="P-loop_NTPase"/>
</dbReference>
<dbReference type="InterPro" id="IPR003362">
    <property type="entry name" value="Bact_transf"/>
</dbReference>
<dbReference type="PANTHER" id="PTHR30576">
    <property type="entry name" value="COLANIC BIOSYNTHESIS UDP-GLUCOSE LIPID CARRIER TRANSFERASE"/>
    <property type="match status" value="1"/>
</dbReference>
<evidence type="ECO:0000313" key="2">
    <source>
        <dbReference type="EMBL" id="CAD7234370.1"/>
    </source>
</evidence>
<dbReference type="AlphaFoldDB" id="A0A7R8WM58"/>
<organism evidence="2">
    <name type="scientific">Cyprideis torosa</name>
    <dbReference type="NCBI Taxonomy" id="163714"/>
    <lineage>
        <taxon>Eukaryota</taxon>
        <taxon>Metazoa</taxon>
        <taxon>Ecdysozoa</taxon>
        <taxon>Arthropoda</taxon>
        <taxon>Crustacea</taxon>
        <taxon>Oligostraca</taxon>
        <taxon>Ostracoda</taxon>
        <taxon>Podocopa</taxon>
        <taxon>Podocopida</taxon>
        <taxon>Cytherocopina</taxon>
        <taxon>Cytheroidea</taxon>
        <taxon>Cytherideidae</taxon>
        <taxon>Cyprideis</taxon>
    </lineage>
</organism>
<sequence length="903" mass="102879">MVAVCPVWSRSVNCLKHKASRVISGGFQHLGILESAESLAERTMRMALDFAYQSEREAWLVLDAYFSVSPVFRLANSLWSVKHKRPFLQVVTRAKKNYVAYFPPPAPPPGKRGRPRKYGAKLILNEAFDQLHLFETVEMKIYGRTESVQLMMADLLWRPLGGYIRFIWAITSRGPIILMCSDLAAKPEQVLALYWKPTMPKHFNTTGPVHPEDHYAIDPMSRLDWEEIHALIDAKKFFVLHAPRQTGKTTTLLAMADVLNQSGDYTALYINVESAQSARGNVAEGMKRIVYSLVEGAAIRLKDTRLREWRETIWDNSGPHGAFHGLLSRWAQENAKPIVLMIDEVDALVGDTLISLLRQLREGYIGRPGIPFIQTAILCGVRDVRDYHIHTAHHEIITGGSAFNIKAKSLVMGSFNPTEIQTLYQQHTTETGQIFDPGIFPELWEDTRGQPWLVNALGNELTWEDKTARDRTTPITLERYRAARDSLIRSRATHLHQLTDKLREPRVHAVISKLLAGSTEVVSDLPSDDIEYVEDMGLIRRLPLAEISNRIYREIIPRELTYSTQYMLTQQQAWYLTPQRRIDMPKLLTAFQQFFRENSQSWIERFDYKEAGPQLLLQAFLQRIINGGGRINREYGLGKKRTDLLIEWPVDEEKGYYGEIQRVVLELKILYKSLEATLAEGVEQTAGYADQCGADEAHLIIFDRRAEVAWDDKIWQRQQHWQGHTLGIWGILGLILGSPLLLLLTLLGWFDTRSPLFRQTRVGRKQRPFTLVKFRTTRVGTASVATHLASSSAITPFGSFLRRTKLDELPQLWNVLWGDMSLVGSRPCLPNQHELINAREALGIFNARPGITGLAQVQGIDMSTPEKLAQVDAQMLHTLTLRDYFRYILQTVTGKGQGDRVVQ</sequence>
<dbReference type="OrthoDB" id="10612691at2759"/>
<proteinExistence type="predicted"/>
<name>A0A7R8WM58_9CRUS</name>
<dbReference type="GO" id="GO:0016780">
    <property type="term" value="F:phosphotransferase activity, for other substituted phosphate groups"/>
    <property type="evidence" value="ECO:0007669"/>
    <property type="project" value="TreeGrafter"/>
</dbReference>
<dbReference type="EMBL" id="OB668477">
    <property type="protein sequence ID" value="CAD7234370.1"/>
    <property type="molecule type" value="Genomic_DNA"/>
</dbReference>
<protein>
    <recommendedName>
        <fullName evidence="1">Bacterial sugar transferase domain-containing protein</fullName>
    </recommendedName>
</protein>
<feature type="domain" description="Bacterial sugar transferase" evidence="1">
    <location>
        <begin position="729"/>
        <end position="892"/>
    </location>
</feature>
<reference evidence="2" key="1">
    <citation type="submission" date="2020-11" db="EMBL/GenBank/DDBJ databases">
        <authorList>
            <person name="Tran Van P."/>
        </authorList>
    </citation>
    <scope>NUCLEOTIDE SEQUENCE</scope>
</reference>
<accession>A0A7R8WM58</accession>
<dbReference type="PANTHER" id="PTHR30576:SF10">
    <property type="entry name" value="SLL5057 PROTEIN"/>
    <property type="match status" value="1"/>
</dbReference>
<evidence type="ECO:0000259" key="1">
    <source>
        <dbReference type="Pfam" id="PF02397"/>
    </source>
</evidence>
<dbReference type="SUPFAM" id="SSF52540">
    <property type="entry name" value="P-loop containing nucleoside triphosphate hydrolases"/>
    <property type="match status" value="1"/>
</dbReference>